<dbReference type="Proteomes" id="UP000054304">
    <property type="component" value="Unassembled WGS sequence"/>
</dbReference>
<evidence type="ECO:0000256" key="2">
    <source>
        <dbReference type="ARBA" id="ARBA00022692"/>
    </source>
</evidence>
<organism evidence="7 8">
    <name type="scientific">Lachancea lanzarotensis</name>
    <dbReference type="NCBI Taxonomy" id="1245769"/>
    <lineage>
        <taxon>Eukaryota</taxon>
        <taxon>Fungi</taxon>
        <taxon>Dikarya</taxon>
        <taxon>Ascomycota</taxon>
        <taxon>Saccharomycotina</taxon>
        <taxon>Saccharomycetes</taxon>
        <taxon>Saccharomycetales</taxon>
        <taxon>Saccharomycetaceae</taxon>
        <taxon>Lachancea</taxon>
    </lineage>
</organism>
<dbReference type="Pfam" id="PF03124">
    <property type="entry name" value="EXS"/>
    <property type="match status" value="1"/>
</dbReference>
<gene>
    <name evidence="7" type="ORF">LALA0_S06e05666g</name>
</gene>
<dbReference type="GO" id="GO:0005783">
    <property type="term" value="C:endoplasmic reticulum"/>
    <property type="evidence" value="ECO:0007669"/>
    <property type="project" value="GOC"/>
</dbReference>
<reference evidence="7 8" key="1">
    <citation type="submission" date="2014-12" db="EMBL/GenBank/DDBJ databases">
        <authorList>
            <person name="Neuveglise Cecile"/>
        </authorList>
    </citation>
    <scope>NUCLEOTIDE SEQUENCE [LARGE SCALE GENOMIC DNA]</scope>
    <source>
        <strain evidence="7 8">CBS 12615</strain>
    </source>
</reference>
<dbReference type="GO" id="GO:0016020">
    <property type="term" value="C:membrane"/>
    <property type="evidence" value="ECO:0007669"/>
    <property type="project" value="UniProtKB-SubCell"/>
</dbReference>
<keyword evidence="2 5" id="KW-0812">Transmembrane</keyword>
<dbReference type="InterPro" id="IPR004342">
    <property type="entry name" value="EXS_C"/>
</dbReference>
<dbReference type="PANTHER" id="PTHR10783:SF46">
    <property type="entry name" value="PROTEIN ERD1 HOMOLOG 2"/>
    <property type="match status" value="1"/>
</dbReference>
<dbReference type="EMBL" id="LN736365">
    <property type="protein sequence ID" value="CEP62867.1"/>
    <property type="molecule type" value="Genomic_DNA"/>
</dbReference>
<dbReference type="GO" id="GO:0006621">
    <property type="term" value="P:protein retention in ER lumen"/>
    <property type="evidence" value="ECO:0007669"/>
    <property type="project" value="EnsemblFungi"/>
</dbReference>
<dbReference type="AlphaFoldDB" id="A0A0C7N4G9"/>
<sequence>MVQEALSQFQILFPLPQRCIILLVAGLWLWYWQISILVKIFHIDISQLIFSHDPTEFTPRSSPSKLVDSTHRVVTRITKIIIPWHILTCYLLHQCNGDQHYAPEVWLVCLLNVQPACQFITIFAVLFSSSAMLLRCFKNILWFGNIEPKPLRFNYILITDSLTSYSKPLIDFGLYLCHLVLDPLDEKCIVTRGALGASINLDLIIGITPVTLRFTQCIREWQRSITRKEANAALFNAIKYSFSSPMLMCTVYSRSHPGEKPGNSIYWFMLMSSTYGFWWDMTMDWNLGIFNFSSQGMDRNEFLRGHRIYPKFAYCIAMFIDFTLRFAWLWEFISGAGVFDGEANIFFLQTLELLRRWVWIFVKLEAEASAGESSEKTPE</sequence>
<proteinExistence type="predicted"/>
<feature type="transmembrane region" description="Helical" evidence="5">
    <location>
        <begin position="105"/>
        <end position="127"/>
    </location>
</feature>
<evidence type="ECO:0000259" key="6">
    <source>
        <dbReference type="PROSITE" id="PS51380"/>
    </source>
</evidence>
<dbReference type="RefSeq" id="XP_022629089.1">
    <property type="nucleotide sequence ID" value="XM_022771935.1"/>
</dbReference>
<dbReference type="STRING" id="1245769.A0A0C7N4G9"/>
<dbReference type="HOGENOM" id="CLU_765368_0_0_1"/>
<dbReference type="PROSITE" id="PS51380">
    <property type="entry name" value="EXS"/>
    <property type="match status" value="1"/>
</dbReference>
<dbReference type="OrthoDB" id="2159384at2759"/>
<protein>
    <submittedName>
        <fullName evidence="7">LALA0S06e05666g1_1</fullName>
    </submittedName>
</protein>
<feature type="domain" description="EXS" evidence="6">
    <location>
        <begin position="193"/>
        <end position="379"/>
    </location>
</feature>
<name>A0A0C7N4G9_9SACH</name>
<comment type="subcellular location">
    <subcellularLocation>
        <location evidence="1">Membrane</location>
        <topology evidence="1">Multi-pass membrane protein</topology>
    </subcellularLocation>
</comment>
<keyword evidence="8" id="KW-1185">Reference proteome</keyword>
<evidence type="ECO:0000256" key="4">
    <source>
        <dbReference type="ARBA" id="ARBA00023136"/>
    </source>
</evidence>
<evidence type="ECO:0000256" key="3">
    <source>
        <dbReference type="ARBA" id="ARBA00022989"/>
    </source>
</evidence>
<evidence type="ECO:0000313" key="7">
    <source>
        <dbReference type="EMBL" id="CEP62867.1"/>
    </source>
</evidence>
<evidence type="ECO:0000256" key="5">
    <source>
        <dbReference type="SAM" id="Phobius"/>
    </source>
</evidence>
<accession>A0A0C7N4G9</accession>
<feature type="transmembrane region" description="Helical" evidence="5">
    <location>
        <begin position="20"/>
        <end position="41"/>
    </location>
</feature>
<dbReference type="PANTHER" id="PTHR10783">
    <property type="entry name" value="XENOTROPIC AND POLYTROPIC RETROVIRUS RECEPTOR 1-RELATED"/>
    <property type="match status" value="1"/>
</dbReference>
<evidence type="ECO:0000256" key="1">
    <source>
        <dbReference type="ARBA" id="ARBA00004141"/>
    </source>
</evidence>
<keyword evidence="3 5" id="KW-1133">Transmembrane helix</keyword>
<dbReference type="GeneID" id="34686349"/>
<evidence type="ECO:0000313" key="8">
    <source>
        <dbReference type="Proteomes" id="UP000054304"/>
    </source>
</evidence>
<dbReference type="GO" id="GO:0000301">
    <property type="term" value="P:retrograde transport, vesicle recycling within Golgi"/>
    <property type="evidence" value="ECO:0007669"/>
    <property type="project" value="EnsemblFungi"/>
</dbReference>
<keyword evidence="4 5" id="KW-0472">Membrane</keyword>